<dbReference type="EMBL" id="JAXAVX010000001">
    <property type="protein sequence ID" value="MDX8150676.1"/>
    <property type="molecule type" value="Genomic_DNA"/>
</dbReference>
<proteinExistence type="predicted"/>
<evidence type="ECO:0000313" key="2">
    <source>
        <dbReference type="Proteomes" id="UP001277761"/>
    </source>
</evidence>
<reference evidence="1 2" key="1">
    <citation type="submission" date="2023-11" db="EMBL/GenBank/DDBJ databases">
        <authorList>
            <person name="Xu M."/>
            <person name="Jiang T."/>
        </authorList>
    </citation>
    <scope>NUCLEOTIDE SEQUENCE [LARGE SCALE GENOMIC DNA]</scope>
    <source>
        <strain evidence="1 2">SD</strain>
    </source>
</reference>
<keyword evidence="2" id="KW-1185">Reference proteome</keyword>
<accession>A0ABU4VIB7</accession>
<dbReference type="Proteomes" id="UP001277761">
    <property type="component" value="Unassembled WGS sequence"/>
</dbReference>
<protein>
    <recommendedName>
        <fullName evidence="3">Alpha/beta hydrolase</fullName>
    </recommendedName>
</protein>
<organism evidence="1 2">
    <name type="scientific">Patulibacter brassicae</name>
    <dbReference type="NCBI Taxonomy" id="1705717"/>
    <lineage>
        <taxon>Bacteria</taxon>
        <taxon>Bacillati</taxon>
        <taxon>Actinomycetota</taxon>
        <taxon>Thermoleophilia</taxon>
        <taxon>Solirubrobacterales</taxon>
        <taxon>Patulibacteraceae</taxon>
        <taxon>Patulibacter</taxon>
    </lineage>
</organism>
<evidence type="ECO:0008006" key="3">
    <source>
        <dbReference type="Google" id="ProtNLM"/>
    </source>
</evidence>
<dbReference type="InterPro" id="IPR029058">
    <property type="entry name" value="AB_hydrolase_fold"/>
</dbReference>
<name>A0ABU4VIB7_9ACTN</name>
<evidence type="ECO:0000313" key="1">
    <source>
        <dbReference type="EMBL" id="MDX8150676.1"/>
    </source>
</evidence>
<dbReference type="Gene3D" id="3.40.50.1820">
    <property type="entry name" value="alpha/beta hydrolase"/>
    <property type="match status" value="1"/>
</dbReference>
<dbReference type="SUPFAM" id="SSF53474">
    <property type="entry name" value="alpha/beta-Hydrolases"/>
    <property type="match status" value="1"/>
</dbReference>
<comment type="caution">
    <text evidence="1">The sequence shown here is derived from an EMBL/GenBank/DDBJ whole genome shotgun (WGS) entry which is preliminary data.</text>
</comment>
<dbReference type="RefSeq" id="WP_319952820.1">
    <property type="nucleotide sequence ID" value="NZ_JAXAVX010000001.1"/>
</dbReference>
<sequence>MSDEPRLIDVRVPDDPQGLVLVLHGGGSRRERMMVSPRQLSVLRMVPIARRLAREGRGRLAVVRMLNSARGWAGAPTPVDDVRWALAHLADRFGRRLPTGLVGHSLGGRAALLASSEDGVRSVVALAPYLLPGDGPRVLGGRSFLTVHGDQDRIARIEPAAALARELERRGADSAFVLVAGGRHAMLRHHRRFDGLASAFTATVLLGEEPAGLLARLRGGERWIRA</sequence>
<gene>
    <name evidence="1" type="ORF">SK069_03645</name>
</gene>